<comment type="caution">
    <text evidence="7">The sequence shown here is derived from an EMBL/GenBank/DDBJ whole genome shotgun (WGS) entry which is preliminary data.</text>
</comment>
<evidence type="ECO:0000313" key="8">
    <source>
        <dbReference type="Proteomes" id="UP000734854"/>
    </source>
</evidence>
<evidence type="ECO:0000256" key="3">
    <source>
        <dbReference type="ARBA" id="ARBA00022676"/>
    </source>
</evidence>
<evidence type="ECO:0000256" key="2">
    <source>
        <dbReference type="ARBA" id="ARBA00004881"/>
    </source>
</evidence>
<dbReference type="PANTHER" id="PTHR20961">
    <property type="entry name" value="GLYCOSYLTRANSFERASE"/>
    <property type="match status" value="1"/>
</dbReference>
<gene>
    <name evidence="7" type="ORF">ZIOFF_032585</name>
</gene>
<dbReference type="EMBL" id="JACMSC010000009">
    <property type="protein sequence ID" value="KAG6507243.1"/>
    <property type="molecule type" value="Genomic_DNA"/>
</dbReference>
<sequence length="206" mass="23319">MTGTTAHTPLVDLRFHNDLTIDPAHAPNDISMLDFTIFLHEAYALPQELVVSLRAHPELQLRLLLVARNGTRRFTNVPQIVRTTKAMGFEVVLDDTDFENMAGFAEVVNWCNVIMGVHGAGLTNLVFLPMNVVAIQIASCYDLEEVAEHTYEPSTRDSGMLYLQYGISVDESTLLESYLRDHPMFIDPQSIHHQGWFKMGKIYLKQ</sequence>
<name>A0A8J5GNV2_ZINOF</name>
<evidence type="ECO:0000256" key="1">
    <source>
        <dbReference type="ARBA" id="ARBA00004323"/>
    </source>
</evidence>
<accession>A0A8J5GNV2</accession>
<dbReference type="InterPro" id="IPR049625">
    <property type="entry name" value="Glyco_transf_61_cat"/>
</dbReference>
<organism evidence="7 8">
    <name type="scientific">Zingiber officinale</name>
    <name type="common">Ginger</name>
    <name type="synonym">Amomum zingiber</name>
    <dbReference type="NCBI Taxonomy" id="94328"/>
    <lineage>
        <taxon>Eukaryota</taxon>
        <taxon>Viridiplantae</taxon>
        <taxon>Streptophyta</taxon>
        <taxon>Embryophyta</taxon>
        <taxon>Tracheophyta</taxon>
        <taxon>Spermatophyta</taxon>
        <taxon>Magnoliopsida</taxon>
        <taxon>Liliopsida</taxon>
        <taxon>Zingiberales</taxon>
        <taxon>Zingiberaceae</taxon>
        <taxon>Zingiber</taxon>
    </lineage>
</organism>
<keyword evidence="3" id="KW-0328">Glycosyltransferase</keyword>
<evidence type="ECO:0000256" key="4">
    <source>
        <dbReference type="ARBA" id="ARBA00022679"/>
    </source>
</evidence>
<evidence type="ECO:0000256" key="5">
    <source>
        <dbReference type="ARBA" id="ARBA00023180"/>
    </source>
</evidence>
<dbReference type="PANTHER" id="PTHR20961:SF144">
    <property type="entry name" value="OS01G0119100 PROTEIN"/>
    <property type="match status" value="1"/>
</dbReference>
<keyword evidence="5" id="KW-0325">Glycoprotein</keyword>
<dbReference type="OrthoDB" id="689111at2759"/>
<dbReference type="GO" id="GO:0016763">
    <property type="term" value="F:pentosyltransferase activity"/>
    <property type="evidence" value="ECO:0007669"/>
    <property type="project" value="UniProtKB-ARBA"/>
</dbReference>
<keyword evidence="8" id="KW-1185">Reference proteome</keyword>
<keyword evidence="4" id="KW-0808">Transferase</keyword>
<protein>
    <recommendedName>
        <fullName evidence="6">Glycosyltransferase 61 catalytic domain-containing protein</fullName>
    </recommendedName>
</protein>
<evidence type="ECO:0000259" key="6">
    <source>
        <dbReference type="Pfam" id="PF04577"/>
    </source>
</evidence>
<dbReference type="AlphaFoldDB" id="A0A8J5GNV2"/>
<comment type="pathway">
    <text evidence="2">Glycan metabolism.</text>
</comment>
<dbReference type="Pfam" id="PF04577">
    <property type="entry name" value="Glyco_transf_61"/>
    <property type="match status" value="1"/>
</dbReference>
<feature type="domain" description="Glycosyltransferase 61 catalytic" evidence="6">
    <location>
        <begin position="53"/>
        <end position="132"/>
    </location>
</feature>
<reference evidence="7 8" key="1">
    <citation type="submission" date="2020-08" db="EMBL/GenBank/DDBJ databases">
        <title>Plant Genome Project.</title>
        <authorList>
            <person name="Zhang R.-G."/>
        </authorList>
    </citation>
    <scope>NUCLEOTIDE SEQUENCE [LARGE SCALE GENOMIC DNA]</scope>
    <source>
        <tissue evidence="7">Rhizome</tissue>
    </source>
</reference>
<dbReference type="InterPro" id="IPR007657">
    <property type="entry name" value="Glycosyltransferase_61"/>
</dbReference>
<evidence type="ECO:0000313" key="7">
    <source>
        <dbReference type="EMBL" id="KAG6507243.1"/>
    </source>
</evidence>
<comment type="subcellular location">
    <subcellularLocation>
        <location evidence="1">Golgi apparatus membrane</location>
        <topology evidence="1">Single-pass type II membrane protein</topology>
    </subcellularLocation>
</comment>
<dbReference type="GO" id="GO:0000139">
    <property type="term" value="C:Golgi membrane"/>
    <property type="evidence" value="ECO:0007669"/>
    <property type="project" value="UniProtKB-SubCell"/>
</dbReference>
<proteinExistence type="predicted"/>
<dbReference type="Proteomes" id="UP000734854">
    <property type="component" value="Unassembled WGS sequence"/>
</dbReference>